<evidence type="ECO:0000256" key="2">
    <source>
        <dbReference type="ARBA" id="ARBA00022692"/>
    </source>
</evidence>
<feature type="compositionally biased region" description="Basic and acidic residues" evidence="8">
    <location>
        <begin position="816"/>
        <end position="829"/>
    </location>
</feature>
<evidence type="ECO:0000256" key="9">
    <source>
        <dbReference type="SAM" id="Phobius"/>
    </source>
</evidence>
<dbReference type="SMART" id="SM00112">
    <property type="entry name" value="CA"/>
    <property type="match status" value="6"/>
</dbReference>
<feature type="domain" description="Cadherin" evidence="10">
    <location>
        <begin position="8"/>
        <end position="117"/>
    </location>
</feature>
<dbReference type="PROSITE" id="PS50268">
    <property type="entry name" value="CADHERIN_2"/>
    <property type="match status" value="6"/>
</dbReference>
<keyword evidence="6 9" id="KW-0472">Membrane</keyword>
<evidence type="ECO:0000313" key="12">
    <source>
        <dbReference type="Proteomes" id="UP000557196"/>
    </source>
</evidence>
<evidence type="ECO:0000256" key="1">
    <source>
        <dbReference type="ARBA" id="ARBA00004370"/>
    </source>
</evidence>
<evidence type="ECO:0000256" key="8">
    <source>
        <dbReference type="SAM" id="MobiDB-lite"/>
    </source>
</evidence>
<keyword evidence="3" id="KW-0677">Repeat</keyword>
<keyword evidence="4 7" id="KW-0106">Calcium</keyword>
<feature type="compositionally biased region" description="Basic and acidic residues" evidence="8">
    <location>
        <begin position="856"/>
        <end position="865"/>
    </location>
</feature>
<feature type="transmembrane region" description="Helical" evidence="9">
    <location>
        <begin position="698"/>
        <end position="723"/>
    </location>
</feature>
<dbReference type="InterPro" id="IPR002126">
    <property type="entry name" value="Cadherin-like_dom"/>
</dbReference>
<dbReference type="AlphaFoldDB" id="A0A7K8HZX0"/>
<accession>A0A7K8HZX0</accession>
<feature type="domain" description="Cadherin" evidence="10">
    <location>
        <begin position="328"/>
        <end position="451"/>
    </location>
</feature>
<evidence type="ECO:0000259" key="10">
    <source>
        <dbReference type="PROSITE" id="PS50268"/>
    </source>
</evidence>
<keyword evidence="2 9" id="KW-0812">Transmembrane</keyword>
<protein>
    <submittedName>
        <fullName evidence="11">CDHR3 protein</fullName>
    </submittedName>
</protein>
<keyword evidence="5 9" id="KW-1133">Transmembrane helix</keyword>
<feature type="domain" description="Cadherin" evidence="10">
    <location>
        <begin position="219"/>
        <end position="327"/>
    </location>
</feature>
<dbReference type="Pfam" id="PF00028">
    <property type="entry name" value="Cadherin"/>
    <property type="match status" value="2"/>
</dbReference>
<dbReference type="GO" id="GO:0007156">
    <property type="term" value="P:homophilic cell adhesion via plasma membrane adhesion molecules"/>
    <property type="evidence" value="ECO:0007669"/>
    <property type="project" value="InterPro"/>
</dbReference>
<keyword evidence="12" id="KW-1185">Reference proteome</keyword>
<dbReference type="EMBL" id="VZTH01013635">
    <property type="protein sequence ID" value="NXC60637.1"/>
    <property type="molecule type" value="Genomic_DNA"/>
</dbReference>
<dbReference type="GO" id="GO:0016339">
    <property type="term" value="P:calcium-dependent cell-cell adhesion via plasma membrane cell adhesion molecules"/>
    <property type="evidence" value="ECO:0007669"/>
    <property type="project" value="TreeGrafter"/>
</dbReference>
<feature type="region of interest" description="Disordered" evidence="8">
    <location>
        <begin position="801"/>
        <end position="871"/>
    </location>
</feature>
<dbReference type="Proteomes" id="UP000557196">
    <property type="component" value="Unassembled WGS sequence"/>
</dbReference>
<sequence length="871" mass="96327">GRRIQLLKGLPATSTVEENSAAGVSVYNFNVTVTPLASGGVAILPTIVNSNPLTEAFDIESKGGLEYRVVTTGNPILDYETMPKSFDLQIFVEDTTGRTDLNILTIQVTDKNEHPVFRGNMAIQTVTIYVLEGTPPERIYQVDAADPEKAKLKYSLLPATAPFSIRESGAIFSTKEFDYEKDPHCYFLNITVTDPDGLNSTKSVNINIININDERPYFTTTQRVYKIPEEQSSGTIVANVTAKDPDDEDSPSRLFYSIQSSDRHFSINPATGVLQVSGRIDRDALPLRLHPNISLTVRVEDSPSSGHSSEMEITVIVDDINDHPPECNPSAFRKEANENTTPGTFLVDLRNYCEDIDVDPSNNQFSFTGLSGFGSNNFALESTVSGRLVMTGTIDLENPANSGVEVHTLTVRVQDIAHPNYSSKYPFYISFHNIIYIYIRVKPVNEFFPVFSNLSYIFSVSEITKVGSSIGRVHAIDKDWPPDVITYSIVAGAGTRDYTNIFWISPTKGDVRILARLDYETTQKHVFTVQASDQEKSTTASVTVNVLEVNDEEPVCSPNFFSLQIPVSLAVGTNINGFRIECQDRDSDPRSFRYFINEGNENSHFVFSPSAGSNTSRLILASRFDYESGLDTNWIYSLRVHITDDNLVSARDKTTHLIKTGTVTLSIRVIPNPTTVTTTTPGFTVVTKRENLYSPSAWYVPFVITVGTLLLLGLLGYLGLLLLTRLRTRCPPAGRAHGTPLFHFTFCVSSQTMTKLNTVFDGEARDPVTGRMYEFNTQSGARRWKKSNEPLQPMLAMQVTSSATDYSGQGTQRAEAPSKREPSEKRKELTAATKPASKPSAGQSETLGEVGLRLQKQKEESEDRGLSSPTP</sequence>
<proteinExistence type="predicted"/>
<dbReference type="GO" id="GO:0044331">
    <property type="term" value="P:cell-cell adhesion mediated by cadherin"/>
    <property type="evidence" value="ECO:0007669"/>
    <property type="project" value="TreeGrafter"/>
</dbReference>
<dbReference type="Gene3D" id="2.60.40.60">
    <property type="entry name" value="Cadherins"/>
    <property type="match status" value="6"/>
</dbReference>
<dbReference type="InterPro" id="IPR039808">
    <property type="entry name" value="Cadherin"/>
</dbReference>
<dbReference type="SUPFAM" id="SSF49313">
    <property type="entry name" value="Cadherin-like"/>
    <property type="match status" value="6"/>
</dbReference>
<dbReference type="GO" id="GO:0000902">
    <property type="term" value="P:cell morphogenesis"/>
    <property type="evidence" value="ECO:0007669"/>
    <property type="project" value="TreeGrafter"/>
</dbReference>
<evidence type="ECO:0000256" key="4">
    <source>
        <dbReference type="ARBA" id="ARBA00022837"/>
    </source>
</evidence>
<dbReference type="PRINTS" id="PR00205">
    <property type="entry name" value="CADHERIN"/>
</dbReference>
<organism evidence="11 12">
    <name type="scientific">Aleadryas rufinucha</name>
    <name type="common">rufous-naped whistler</name>
    <dbReference type="NCBI Taxonomy" id="461220"/>
    <lineage>
        <taxon>Eukaryota</taxon>
        <taxon>Metazoa</taxon>
        <taxon>Chordata</taxon>
        <taxon>Craniata</taxon>
        <taxon>Vertebrata</taxon>
        <taxon>Euteleostomi</taxon>
        <taxon>Archelosauria</taxon>
        <taxon>Archosauria</taxon>
        <taxon>Dinosauria</taxon>
        <taxon>Saurischia</taxon>
        <taxon>Theropoda</taxon>
        <taxon>Coelurosauria</taxon>
        <taxon>Aves</taxon>
        <taxon>Neognathae</taxon>
        <taxon>Neoaves</taxon>
        <taxon>Telluraves</taxon>
        <taxon>Australaves</taxon>
        <taxon>Passeriformes</taxon>
        <taxon>Corvoidea</taxon>
        <taxon>Pachycephalidae</taxon>
        <taxon>Aleadryas</taxon>
    </lineage>
</organism>
<dbReference type="FunFam" id="2.60.40.60:FF:000020">
    <property type="entry name" value="Dachsous cadherin-related 1b"/>
    <property type="match status" value="1"/>
</dbReference>
<evidence type="ECO:0000256" key="6">
    <source>
        <dbReference type="ARBA" id="ARBA00023136"/>
    </source>
</evidence>
<dbReference type="GO" id="GO:0016342">
    <property type="term" value="C:catenin complex"/>
    <property type="evidence" value="ECO:0007669"/>
    <property type="project" value="TreeGrafter"/>
</dbReference>
<comment type="caution">
    <text evidence="11">The sequence shown here is derived from an EMBL/GenBank/DDBJ whole genome shotgun (WGS) entry which is preliminary data.</text>
</comment>
<evidence type="ECO:0000313" key="11">
    <source>
        <dbReference type="EMBL" id="NXC60637.1"/>
    </source>
</evidence>
<dbReference type="InterPro" id="IPR015919">
    <property type="entry name" value="Cadherin-like_sf"/>
</dbReference>
<name>A0A7K8HZX0_9CORV</name>
<feature type="domain" description="Cadherin" evidence="10">
    <location>
        <begin position="452"/>
        <end position="560"/>
    </location>
</feature>
<comment type="subcellular location">
    <subcellularLocation>
        <location evidence="1">Membrane</location>
    </subcellularLocation>
</comment>
<reference evidence="11 12" key="1">
    <citation type="submission" date="2019-09" db="EMBL/GenBank/DDBJ databases">
        <title>Bird 10,000 Genomes (B10K) Project - Family phase.</title>
        <authorList>
            <person name="Zhang G."/>
        </authorList>
    </citation>
    <scope>NUCLEOTIDE SEQUENCE [LARGE SCALE GENOMIC DNA]</scope>
    <source>
        <strain evidence="11">B10K-DU-029-36</strain>
        <tissue evidence="11">Muscle</tissue>
    </source>
</reference>
<feature type="domain" description="Cadherin" evidence="10">
    <location>
        <begin position="122"/>
        <end position="218"/>
    </location>
</feature>
<dbReference type="InterPro" id="IPR020894">
    <property type="entry name" value="Cadherin_CS"/>
</dbReference>
<feature type="compositionally biased region" description="Polar residues" evidence="8">
    <location>
        <begin position="801"/>
        <end position="812"/>
    </location>
</feature>
<dbReference type="GO" id="GO:0007043">
    <property type="term" value="P:cell-cell junction assembly"/>
    <property type="evidence" value="ECO:0007669"/>
    <property type="project" value="TreeGrafter"/>
</dbReference>
<dbReference type="PANTHER" id="PTHR24027">
    <property type="entry name" value="CADHERIN-23"/>
    <property type="match status" value="1"/>
</dbReference>
<feature type="non-terminal residue" evidence="11">
    <location>
        <position position="871"/>
    </location>
</feature>
<dbReference type="CDD" id="cd11304">
    <property type="entry name" value="Cadherin_repeat"/>
    <property type="match status" value="5"/>
</dbReference>
<dbReference type="GO" id="GO:0005509">
    <property type="term" value="F:calcium ion binding"/>
    <property type="evidence" value="ECO:0007669"/>
    <property type="project" value="UniProtKB-UniRule"/>
</dbReference>
<dbReference type="GO" id="GO:0005912">
    <property type="term" value="C:adherens junction"/>
    <property type="evidence" value="ECO:0007669"/>
    <property type="project" value="TreeGrafter"/>
</dbReference>
<dbReference type="GO" id="GO:0045296">
    <property type="term" value="F:cadherin binding"/>
    <property type="evidence" value="ECO:0007669"/>
    <property type="project" value="TreeGrafter"/>
</dbReference>
<gene>
    <name evidence="11" type="primary">Cdhr3</name>
    <name evidence="11" type="ORF">ALERUF_R06216</name>
</gene>
<dbReference type="PROSITE" id="PS00232">
    <property type="entry name" value="CADHERIN_1"/>
    <property type="match status" value="1"/>
</dbReference>
<dbReference type="GO" id="GO:0016477">
    <property type="term" value="P:cell migration"/>
    <property type="evidence" value="ECO:0007669"/>
    <property type="project" value="TreeGrafter"/>
</dbReference>
<dbReference type="GO" id="GO:0034332">
    <property type="term" value="P:adherens junction organization"/>
    <property type="evidence" value="ECO:0007669"/>
    <property type="project" value="TreeGrafter"/>
</dbReference>
<evidence type="ECO:0000256" key="5">
    <source>
        <dbReference type="ARBA" id="ARBA00022989"/>
    </source>
</evidence>
<feature type="non-terminal residue" evidence="11">
    <location>
        <position position="1"/>
    </location>
</feature>
<feature type="domain" description="Cadherin" evidence="10">
    <location>
        <begin position="557"/>
        <end position="683"/>
    </location>
</feature>
<evidence type="ECO:0000256" key="7">
    <source>
        <dbReference type="PROSITE-ProRule" id="PRU00043"/>
    </source>
</evidence>
<dbReference type="FunFam" id="2.60.40.60:FF:000231">
    <property type="entry name" value="Cadherin related family member 3"/>
    <property type="match status" value="1"/>
</dbReference>
<dbReference type="GO" id="GO:0008013">
    <property type="term" value="F:beta-catenin binding"/>
    <property type="evidence" value="ECO:0007669"/>
    <property type="project" value="TreeGrafter"/>
</dbReference>
<evidence type="ECO:0000256" key="3">
    <source>
        <dbReference type="ARBA" id="ARBA00022737"/>
    </source>
</evidence>
<dbReference type="PANTHER" id="PTHR24027:SF439">
    <property type="entry name" value="CADHERIN-RELATED FAMILY MEMBER 3"/>
    <property type="match status" value="1"/>
</dbReference>